<dbReference type="RefSeq" id="WP_187761399.1">
    <property type="nucleotide sequence ID" value="NZ_CP061038.1"/>
</dbReference>
<dbReference type="SUPFAM" id="SSF54909">
    <property type="entry name" value="Dimeric alpha+beta barrel"/>
    <property type="match status" value="1"/>
</dbReference>
<dbReference type="EMBL" id="CP061038">
    <property type="protein sequence ID" value="QNQ09076.1"/>
    <property type="molecule type" value="Genomic_DNA"/>
</dbReference>
<name>A0A7H0LHC3_9SPHN</name>
<evidence type="ECO:0000259" key="1">
    <source>
        <dbReference type="PROSITE" id="PS51725"/>
    </source>
</evidence>
<dbReference type="InterPro" id="IPR011008">
    <property type="entry name" value="Dimeric_a/b-barrel"/>
</dbReference>
<dbReference type="Proteomes" id="UP000516148">
    <property type="component" value="Chromosome"/>
</dbReference>
<feature type="domain" description="ABM" evidence="1">
    <location>
        <begin position="2"/>
        <end position="92"/>
    </location>
</feature>
<keyword evidence="2" id="KW-0503">Monooxygenase</keyword>
<dbReference type="Pfam" id="PF03992">
    <property type="entry name" value="ABM"/>
    <property type="match status" value="1"/>
</dbReference>
<reference evidence="2 3" key="1">
    <citation type="submission" date="2020-09" db="EMBL/GenBank/DDBJ databases">
        <title>Sphingomonas sp., a new species isolated from pork steak.</title>
        <authorList>
            <person name="Heidler von Heilborn D."/>
        </authorList>
    </citation>
    <scope>NUCLEOTIDE SEQUENCE [LARGE SCALE GENOMIC DNA]</scope>
    <source>
        <strain evidence="3">S8-3T</strain>
    </source>
</reference>
<evidence type="ECO:0000313" key="2">
    <source>
        <dbReference type="EMBL" id="QNQ09076.1"/>
    </source>
</evidence>
<dbReference type="Gene3D" id="3.30.70.100">
    <property type="match status" value="1"/>
</dbReference>
<proteinExistence type="predicted"/>
<dbReference type="PROSITE" id="PS51725">
    <property type="entry name" value="ABM"/>
    <property type="match status" value="1"/>
</dbReference>
<keyword evidence="2" id="KW-0560">Oxidoreductase</keyword>
<protein>
    <submittedName>
        <fullName evidence="2">Antibiotic biosynthesis monooxygenase</fullName>
    </submittedName>
</protein>
<dbReference type="AlphaFoldDB" id="A0A7H0LHC3"/>
<organism evidence="2 3">
    <name type="scientific">Sphingomonas alpina</name>
    <dbReference type="NCBI Taxonomy" id="653931"/>
    <lineage>
        <taxon>Bacteria</taxon>
        <taxon>Pseudomonadati</taxon>
        <taxon>Pseudomonadota</taxon>
        <taxon>Alphaproteobacteria</taxon>
        <taxon>Sphingomonadales</taxon>
        <taxon>Sphingomonadaceae</taxon>
        <taxon>Sphingomonas</taxon>
    </lineage>
</organism>
<keyword evidence="3" id="KW-1185">Reference proteome</keyword>
<sequence length="112" mass="12507">MILEHALLQVRPGQGAAFEEAILAARPLIAASPGFISIEVRRASEQADLYLLIVGWTDIAAHRDGFRTSDRYAQWRALLHGFYKPMPVIAYFDQNLFAQDPLAQDPLAESIL</sequence>
<gene>
    <name evidence="2" type="ORF">H3Z74_20690</name>
</gene>
<evidence type="ECO:0000313" key="3">
    <source>
        <dbReference type="Proteomes" id="UP000516148"/>
    </source>
</evidence>
<dbReference type="KEGG" id="spap:H3Z74_20690"/>
<dbReference type="GO" id="GO:0004497">
    <property type="term" value="F:monooxygenase activity"/>
    <property type="evidence" value="ECO:0007669"/>
    <property type="project" value="UniProtKB-KW"/>
</dbReference>
<dbReference type="InterPro" id="IPR007138">
    <property type="entry name" value="ABM_dom"/>
</dbReference>
<accession>A0A7H0LHC3</accession>